<feature type="region of interest" description="Disordered" evidence="6">
    <location>
        <begin position="1"/>
        <end position="35"/>
    </location>
</feature>
<evidence type="ECO:0000256" key="1">
    <source>
        <dbReference type="ARBA" id="ARBA00022723"/>
    </source>
</evidence>
<evidence type="ECO:0000259" key="7">
    <source>
        <dbReference type="PROSITE" id="PS50048"/>
    </source>
</evidence>
<dbReference type="OrthoDB" id="2740448at2759"/>
<dbReference type="OMA" id="SECANIG"/>
<dbReference type="Proteomes" id="UP000076632">
    <property type="component" value="Unassembled WGS sequence"/>
</dbReference>
<dbReference type="PANTHER" id="PTHR31069:SF31">
    <property type="entry name" value="MONODICTYPHENONE CLUSTER TRANSCRIPTION FACTOR-RELATED"/>
    <property type="match status" value="1"/>
</dbReference>
<keyword evidence="3" id="KW-0238">DNA-binding</keyword>
<dbReference type="PROSITE" id="PS50048">
    <property type="entry name" value="ZN2_CY6_FUNGAL_2"/>
    <property type="match status" value="1"/>
</dbReference>
<accession>A0A165JKQ3</accession>
<dbReference type="Pfam" id="PF00172">
    <property type="entry name" value="Zn_clus"/>
    <property type="match status" value="1"/>
</dbReference>
<dbReference type="GO" id="GO:0005634">
    <property type="term" value="C:nucleus"/>
    <property type="evidence" value="ECO:0007669"/>
    <property type="project" value="InterPro"/>
</dbReference>
<feature type="region of interest" description="Disordered" evidence="6">
    <location>
        <begin position="69"/>
        <end position="106"/>
    </location>
</feature>
<reference evidence="8 9" key="1">
    <citation type="journal article" date="2016" name="Fungal Biol.">
        <title>The genome of Xylona heveae provides a window into fungal endophytism.</title>
        <authorList>
            <person name="Gazis R."/>
            <person name="Kuo A."/>
            <person name="Riley R."/>
            <person name="LaButti K."/>
            <person name="Lipzen A."/>
            <person name="Lin J."/>
            <person name="Amirebrahimi M."/>
            <person name="Hesse C.N."/>
            <person name="Spatafora J.W."/>
            <person name="Henrissat B."/>
            <person name="Hainaut M."/>
            <person name="Grigoriev I.V."/>
            <person name="Hibbett D.S."/>
        </authorList>
    </citation>
    <scope>NUCLEOTIDE SEQUENCE [LARGE SCALE GENOMIC DNA]</scope>
    <source>
        <strain evidence="8 9">TC161</strain>
    </source>
</reference>
<evidence type="ECO:0000256" key="5">
    <source>
        <dbReference type="ARBA" id="ARBA00023242"/>
    </source>
</evidence>
<dbReference type="InterPro" id="IPR050675">
    <property type="entry name" value="OAF3"/>
</dbReference>
<dbReference type="AlphaFoldDB" id="A0A165JKQ3"/>
<evidence type="ECO:0000256" key="3">
    <source>
        <dbReference type="ARBA" id="ARBA00023125"/>
    </source>
</evidence>
<dbReference type="InParanoid" id="A0A165JKQ3"/>
<keyword evidence="9" id="KW-1185">Reference proteome</keyword>
<dbReference type="SMART" id="SM00066">
    <property type="entry name" value="GAL4"/>
    <property type="match status" value="1"/>
</dbReference>
<dbReference type="Gene3D" id="4.10.240.10">
    <property type="entry name" value="Zn(2)-C6 fungal-type DNA-binding domain"/>
    <property type="match status" value="1"/>
</dbReference>
<sequence>MSMELTKLPWQEAAPDKQHPPQSLPPPRTAPKKLKESCDTCALSKVKCSKDQPICVRCAIRQLPCNYSPSRRMGKRRASPPVRVDTITPDSTPSPHEARSNESPGIRRALSSDAVLPLALNIHESEMQVDSDVLAGPLSMFSPELDSTLYGPPSTGPHDPACLVPSDICMMDQSSDTASIPSSFDDVSSLMTMLNQPPPSVSPPTFHDPLPLLPHIKTCAEEPQDHMRLALSLLHSLHMPPSSPPTPSGPLSSAGCAPTIDYVLANNKSIMATLSAILTCPCSLDSQLALVLTLIASKALAWYGAAARHDSSNSGAAERVLQLPMTVGKYQLDGDNEGTMRAQLVLSELHNVGRIVEQFGKRFCDDVENAEEDKRPSSTMCAELKRFLLERLRATTKDTVNLMRNE</sequence>
<evidence type="ECO:0000256" key="6">
    <source>
        <dbReference type="SAM" id="MobiDB-lite"/>
    </source>
</evidence>
<keyword evidence="4" id="KW-0804">Transcription</keyword>
<proteinExistence type="predicted"/>
<dbReference type="GO" id="GO:0008270">
    <property type="term" value="F:zinc ion binding"/>
    <property type="evidence" value="ECO:0007669"/>
    <property type="project" value="InterPro"/>
</dbReference>
<evidence type="ECO:0000256" key="2">
    <source>
        <dbReference type="ARBA" id="ARBA00023015"/>
    </source>
</evidence>
<name>A0A165JKQ3_XYLHT</name>
<dbReference type="EMBL" id="KV407454">
    <property type="protein sequence ID" value="KZF26358.1"/>
    <property type="molecule type" value="Genomic_DNA"/>
</dbReference>
<dbReference type="InterPro" id="IPR013700">
    <property type="entry name" value="AflR"/>
</dbReference>
<dbReference type="GO" id="GO:0003677">
    <property type="term" value="F:DNA binding"/>
    <property type="evidence" value="ECO:0007669"/>
    <property type="project" value="UniProtKB-KW"/>
</dbReference>
<dbReference type="InterPro" id="IPR001138">
    <property type="entry name" value="Zn2Cys6_DnaBD"/>
</dbReference>
<dbReference type="GO" id="GO:0045122">
    <property type="term" value="P:aflatoxin biosynthetic process"/>
    <property type="evidence" value="ECO:0007669"/>
    <property type="project" value="InterPro"/>
</dbReference>
<dbReference type="PROSITE" id="PS00463">
    <property type="entry name" value="ZN2_CY6_FUNGAL_1"/>
    <property type="match status" value="1"/>
</dbReference>
<keyword evidence="1" id="KW-0479">Metal-binding</keyword>
<organism evidence="8 9">
    <name type="scientific">Xylona heveae (strain CBS 132557 / TC161)</name>
    <dbReference type="NCBI Taxonomy" id="1328760"/>
    <lineage>
        <taxon>Eukaryota</taxon>
        <taxon>Fungi</taxon>
        <taxon>Dikarya</taxon>
        <taxon>Ascomycota</taxon>
        <taxon>Pezizomycotina</taxon>
        <taxon>Xylonomycetes</taxon>
        <taxon>Xylonales</taxon>
        <taxon>Xylonaceae</taxon>
        <taxon>Xylona</taxon>
    </lineage>
</organism>
<dbReference type="GO" id="GO:0000981">
    <property type="term" value="F:DNA-binding transcription factor activity, RNA polymerase II-specific"/>
    <property type="evidence" value="ECO:0007669"/>
    <property type="project" value="InterPro"/>
</dbReference>
<evidence type="ECO:0000313" key="8">
    <source>
        <dbReference type="EMBL" id="KZF26358.1"/>
    </source>
</evidence>
<dbReference type="PANTHER" id="PTHR31069">
    <property type="entry name" value="OLEATE-ACTIVATED TRANSCRIPTION FACTOR 1-RELATED"/>
    <property type="match status" value="1"/>
</dbReference>
<keyword evidence="5" id="KW-0539">Nucleus</keyword>
<dbReference type="InterPro" id="IPR036864">
    <property type="entry name" value="Zn2-C6_fun-type_DNA-bd_sf"/>
</dbReference>
<dbReference type="SUPFAM" id="SSF57701">
    <property type="entry name" value="Zn2/Cys6 DNA-binding domain"/>
    <property type="match status" value="1"/>
</dbReference>
<keyword evidence="2" id="KW-0805">Transcription regulation</keyword>
<protein>
    <recommendedName>
        <fullName evidence="7">Zn(2)-C6 fungal-type domain-containing protein</fullName>
    </recommendedName>
</protein>
<gene>
    <name evidence="8" type="ORF">L228DRAFT_264763</name>
</gene>
<dbReference type="RefSeq" id="XP_018191913.1">
    <property type="nucleotide sequence ID" value="XM_018334609.1"/>
</dbReference>
<evidence type="ECO:0000256" key="4">
    <source>
        <dbReference type="ARBA" id="ARBA00023163"/>
    </source>
</evidence>
<dbReference type="Pfam" id="PF08493">
    <property type="entry name" value="AflR"/>
    <property type="match status" value="1"/>
</dbReference>
<dbReference type="PRINTS" id="PR00755">
    <property type="entry name" value="AFLATOXINBRP"/>
</dbReference>
<feature type="domain" description="Zn(2)-C6 fungal-type" evidence="7">
    <location>
        <begin position="37"/>
        <end position="67"/>
    </location>
</feature>
<dbReference type="CDD" id="cd00067">
    <property type="entry name" value="GAL4"/>
    <property type="match status" value="1"/>
</dbReference>
<evidence type="ECO:0000313" key="9">
    <source>
        <dbReference type="Proteomes" id="UP000076632"/>
    </source>
</evidence>
<dbReference type="GeneID" id="28899746"/>